<organism evidence="1 2">
    <name type="scientific">Helianthus annuus</name>
    <name type="common">Common sunflower</name>
    <dbReference type="NCBI Taxonomy" id="4232"/>
    <lineage>
        <taxon>Eukaryota</taxon>
        <taxon>Viridiplantae</taxon>
        <taxon>Streptophyta</taxon>
        <taxon>Embryophyta</taxon>
        <taxon>Tracheophyta</taxon>
        <taxon>Spermatophyta</taxon>
        <taxon>Magnoliopsida</taxon>
        <taxon>eudicotyledons</taxon>
        <taxon>Gunneridae</taxon>
        <taxon>Pentapetalae</taxon>
        <taxon>asterids</taxon>
        <taxon>campanulids</taxon>
        <taxon>Asterales</taxon>
        <taxon>Asteraceae</taxon>
        <taxon>Asteroideae</taxon>
        <taxon>Heliantheae alliance</taxon>
        <taxon>Heliantheae</taxon>
        <taxon>Helianthus</taxon>
    </lineage>
</organism>
<dbReference type="AlphaFoldDB" id="A0A9K3NQQ2"/>
<protein>
    <submittedName>
        <fullName evidence="1">Uncharacterized protein</fullName>
    </submittedName>
</protein>
<gene>
    <name evidence="1" type="ORF">HanXRQr2_Chr04g0153231</name>
</gene>
<name>A0A9K3NQQ2_HELAN</name>
<evidence type="ECO:0000313" key="1">
    <source>
        <dbReference type="EMBL" id="KAF5809106.1"/>
    </source>
</evidence>
<sequence length="157" mass="17911">MYLFASINFILLICVKDISKKARASANANINFSRLGRTGFAGLDAKTDTIWPLLEAKYPYLKTIQDKRAKAWIMSKKIKNPETNSYELAPDLHETIECLVRTERKMIEDGSYFAGKDDPIVRVMGREHGGRTRAVSELIGNDTHTHTHTHTHIYIYI</sequence>
<dbReference type="Gramene" id="mRNA:HanXRQr2_Chr04g0153231">
    <property type="protein sequence ID" value="mRNA:HanXRQr2_Chr04g0153231"/>
    <property type="gene ID" value="HanXRQr2_Chr04g0153231"/>
</dbReference>
<reference evidence="1" key="1">
    <citation type="journal article" date="2017" name="Nature">
        <title>The sunflower genome provides insights into oil metabolism, flowering and Asterid evolution.</title>
        <authorList>
            <person name="Badouin H."/>
            <person name="Gouzy J."/>
            <person name="Grassa C.J."/>
            <person name="Murat F."/>
            <person name="Staton S.E."/>
            <person name="Cottret L."/>
            <person name="Lelandais-Briere C."/>
            <person name="Owens G.L."/>
            <person name="Carrere S."/>
            <person name="Mayjonade B."/>
            <person name="Legrand L."/>
            <person name="Gill N."/>
            <person name="Kane N.C."/>
            <person name="Bowers J.E."/>
            <person name="Hubner S."/>
            <person name="Bellec A."/>
            <person name="Berard A."/>
            <person name="Berges H."/>
            <person name="Blanchet N."/>
            <person name="Boniface M.C."/>
            <person name="Brunel D."/>
            <person name="Catrice O."/>
            <person name="Chaidir N."/>
            <person name="Claudel C."/>
            <person name="Donnadieu C."/>
            <person name="Faraut T."/>
            <person name="Fievet G."/>
            <person name="Helmstetter N."/>
            <person name="King M."/>
            <person name="Knapp S.J."/>
            <person name="Lai Z."/>
            <person name="Le Paslier M.C."/>
            <person name="Lippi Y."/>
            <person name="Lorenzon L."/>
            <person name="Mandel J.R."/>
            <person name="Marage G."/>
            <person name="Marchand G."/>
            <person name="Marquand E."/>
            <person name="Bret-Mestries E."/>
            <person name="Morien E."/>
            <person name="Nambeesan S."/>
            <person name="Nguyen T."/>
            <person name="Pegot-Espagnet P."/>
            <person name="Pouilly N."/>
            <person name="Raftis F."/>
            <person name="Sallet E."/>
            <person name="Schiex T."/>
            <person name="Thomas J."/>
            <person name="Vandecasteele C."/>
            <person name="Vares D."/>
            <person name="Vear F."/>
            <person name="Vautrin S."/>
            <person name="Crespi M."/>
            <person name="Mangin B."/>
            <person name="Burke J.M."/>
            <person name="Salse J."/>
            <person name="Munos S."/>
            <person name="Vincourt P."/>
            <person name="Rieseberg L.H."/>
            <person name="Langlade N.B."/>
        </authorList>
    </citation>
    <scope>NUCLEOTIDE SEQUENCE</scope>
    <source>
        <tissue evidence="1">Leaves</tissue>
    </source>
</reference>
<dbReference type="PANTHER" id="PTHR33018">
    <property type="entry name" value="OS10G0338966 PROTEIN-RELATED"/>
    <property type="match status" value="1"/>
</dbReference>
<dbReference type="EMBL" id="MNCJ02000319">
    <property type="protein sequence ID" value="KAF5809106.1"/>
    <property type="molecule type" value="Genomic_DNA"/>
</dbReference>
<reference evidence="1" key="2">
    <citation type="submission" date="2020-06" db="EMBL/GenBank/DDBJ databases">
        <title>Helianthus annuus Genome sequencing and assembly Release 2.</title>
        <authorList>
            <person name="Gouzy J."/>
            <person name="Langlade N."/>
            <person name="Munos S."/>
        </authorList>
    </citation>
    <scope>NUCLEOTIDE SEQUENCE</scope>
    <source>
        <tissue evidence="1">Leaves</tissue>
    </source>
</reference>
<proteinExistence type="predicted"/>
<evidence type="ECO:0000313" key="2">
    <source>
        <dbReference type="Proteomes" id="UP000215914"/>
    </source>
</evidence>
<keyword evidence="2" id="KW-1185">Reference proteome</keyword>
<dbReference type="PANTHER" id="PTHR33018:SF35">
    <property type="entry name" value="ULP1 PROTEASE FAMILY CATALYTIC DOMAIN, PAPAIN-LIKE CYSTEINE PEPTIDASE SUPERFAMILY"/>
    <property type="match status" value="1"/>
</dbReference>
<dbReference type="Proteomes" id="UP000215914">
    <property type="component" value="Unassembled WGS sequence"/>
</dbReference>
<comment type="caution">
    <text evidence="1">The sequence shown here is derived from an EMBL/GenBank/DDBJ whole genome shotgun (WGS) entry which is preliminary data.</text>
</comment>
<accession>A0A9K3NQQ2</accession>